<gene>
    <name evidence="1" type="ORF">F1609_17205</name>
</gene>
<dbReference type="Proteomes" id="UP000819052">
    <property type="component" value="Unassembled WGS sequence"/>
</dbReference>
<protein>
    <submittedName>
        <fullName evidence="1">Uncharacterized protein</fullName>
    </submittedName>
</protein>
<organism evidence="1 2">
    <name type="scientific">Massilia aquatica</name>
    <dbReference type="NCBI Taxonomy" id="2609000"/>
    <lineage>
        <taxon>Bacteria</taxon>
        <taxon>Pseudomonadati</taxon>
        <taxon>Pseudomonadota</taxon>
        <taxon>Betaproteobacteria</taxon>
        <taxon>Burkholderiales</taxon>
        <taxon>Oxalobacteraceae</taxon>
        <taxon>Telluria group</taxon>
        <taxon>Massilia</taxon>
    </lineage>
</organism>
<reference evidence="1 2" key="1">
    <citation type="submission" date="2019-09" db="EMBL/GenBank/DDBJ databases">
        <title>Taxonomy of Antarctic Massilia spp.: description of Massilia rubra sp. nov., Massilia aquatica sp. nov., Massilia mucilaginosa sp. nov., Massilia frigida sp. nov. isolated from streams, lakes and regoliths.</title>
        <authorList>
            <person name="Holochova P."/>
            <person name="Sedlacek I."/>
            <person name="Kralova S."/>
            <person name="Maslanova I."/>
            <person name="Busse H.-J."/>
            <person name="Stankova E."/>
            <person name="Vrbovska V."/>
            <person name="Kovarovic V."/>
            <person name="Bartak M."/>
            <person name="Svec P."/>
            <person name="Pantucek R."/>
        </authorList>
    </citation>
    <scope>NUCLEOTIDE SEQUENCE [LARGE SCALE GENOMIC DNA]</scope>
    <source>
        <strain evidence="1 2">CCM 8693</strain>
    </source>
</reference>
<dbReference type="EMBL" id="VVIW01000009">
    <property type="protein sequence ID" value="NHZ41888.1"/>
    <property type="molecule type" value="Genomic_DNA"/>
</dbReference>
<name>A0ABX0M5M4_9BURK</name>
<accession>A0ABX0M5M4</accession>
<evidence type="ECO:0000313" key="1">
    <source>
        <dbReference type="EMBL" id="NHZ41888.1"/>
    </source>
</evidence>
<evidence type="ECO:0000313" key="2">
    <source>
        <dbReference type="Proteomes" id="UP000819052"/>
    </source>
</evidence>
<sequence length="131" mass="13574">MGDGAHLAIGRNLPDAREVDAAAAHLPPVGDVQAAIVAGAQPGRRQDARCAVRIRVPSHHSLAGELSTFSGAVDGMHAVFALIADEQPAAGIDRQAVDHGHAMLDHLQASGLRQRLAGSCGHAMTFSVCIY</sequence>
<proteinExistence type="predicted"/>
<comment type="caution">
    <text evidence="1">The sequence shown here is derived from an EMBL/GenBank/DDBJ whole genome shotgun (WGS) entry which is preliminary data.</text>
</comment>
<keyword evidence="2" id="KW-1185">Reference proteome</keyword>